<dbReference type="Proteomes" id="UP000467841">
    <property type="component" value="Unassembled WGS sequence"/>
</dbReference>
<dbReference type="OrthoDB" id="5984008at2759"/>
<name>A0A6D2J0I5_9BRAS</name>
<organism evidence="2 3">
    <name type="scientific">Microthlaspi erraticum</name>
    <dbReference type="NCBI Taxonomy" id="1685480"/>
    <lineage>
        <taxon>Eukaryota</taxon>
        <taxon>Viridiplantae</taxon>
        <taxon>Streptophyta</taxon>
        <taxon>Embryophyta</taxon>
        <taxon>Tracheophyta</taxon>
        <taxon>Spermatophyta</taxon>
        <taxon>Magnoliopsida</taxon>
        <taxon>eudicotyledons</taxon>
        <taxon>Gunneridae</taxon>
        <taxon>Pentapetalae</taxon>
        <taxon>rosids</taxon>
        <taxon>malvids</taxon>
        <taxon>Brassicales</taxon>
        <taxon>Brassicaceae</taxon>
        <taxon>Coluteocarpeae</taxon>
        <taxon>Microthlaspi</taxon>
    </lineage>
</organism>
<dbReference type="AlphaFoldDB" id="A0A6D2J0I5"/>
<dbReference type="PANTHER" id="PTHR18966">
    <property type="entry name" value="IONOTROPIC GLUTAMATE RECEPTOR"/>
    <property type="match status" value="1"/>
</dbReference>
<evidence type="ECO:0000313" key="3">
    <source>
        <dbReference type="Proteomes" id="UP000467841"/>
    </source>
</evidence>
<sequence length="215" mass="25064">MRNKIIFFFVLLFFFSVFFVKLGRGQKNRRSIVVNVGVVTDVGTSYSDVAMLCINMSLVDFYSCRPQFQKRLVVNVGDSTNDLDHQVYIGRYDVVVGDTTILANRSSDVYFTFPFIESGVELIVSTEDLVKRELIYILKRPLSWKLWLTSFVCFFFTGVTVWIVEHSVNQDYCGLANYQVSTMISSGAHIYGGRRSLKRRERKWKMRWLKRRVVK</sequence>
<keyword evidence="1" id="KW-0472">Membrane</keyword>
<keyword evidence="1" id="KW-1133">Transmembrane helix</keyword>
<keyword evidence="1" id="KW-0812">Transmembrane</keyword>
<reference evidence="2" key="1">
    <citation type="submission" date="2020-01" db="EMBL/GenBank/DDBJ databases">
        <authorList>
            <person name="Mishra B."/>
        </authorList>
    </citation>
    <scope>NUCLEOTIDE SEQUENCE [LARGE SCALE GENOMIC DNA]</scope>
</reference>
<proteinExistence type="predicted"/>
<gene>
    <name evidence="2" type="ORF">MERR_LOCUS20243</name>
</gene>
<dbReference type="Gene3D" id="3.40.190.10">
    <property type="entry name" value="Periplasmic binding protein-like II"/>
    <property type="match status" value="1"/>
</dbReference>
<evidence type="ECO:0000313" key="2">
    <source>
        <dbReference type="EMBL" id="CAA7033008.1"/>
    </source>
</evidence>
<feature type="transmembrane region" description="Helical" evidence="1">
    <location>
        <begin position="146"/>
        <end position="164"/>
    </location>
</feature>
<evidence type="ECO:0000256" key="1">
    <source>
        <dbReference type="SAM" id="Phobius"/>
    </source>
</evidence>
<protein>
    <recommendedName>
        <fullName evidence="4">Solute-binding protein family 3/N-terminal domain-containing protein</fullName>
    </recommendedName>
</protein>
<evidence type="ECO:0008006" key="4">
    <source>
        <dbReference type="Google" id="ProtNLM"/>
    </source>
</evidence>
<feature type="transmembrane region" description="Helical" evidence="1">
    <location>
        <begin position="6"/>
        <end position="23"/>
    </location>
</feature>
<accession>A0A6D2J0I5</accession>
<dbReference type="InterPro" id="IPR015683">
    <property type="entry name" value="Ionotropic_Glu_rcpt"/>
</dbReference>
<keyword evidence="3" id="KW-1185">Reference proteome</keyword>
<comment type="caution">
    <text evidence="2">The sequence shown here is derived from an EMBL/GenBank/DDBJ whole genome shotgun (WGS) entry which is preliminary data.</text>
</comment>
<feature type="transmembrane region" description="Helical" evidence="1">
    <location>
        <begin position="176"/>
        <end position="193"/>
    </location>
</feature>
<dbReference type="SUPFAM" id="SSF53850">
    <property type="entry name" value="Periplasmic binding protein-like II"/>
    <property type="match status" value="1"/>
</dbReference>
<dbReference type="EMBL" id="CACVBM020001129">
    <property type="protein sequence ID" value="CAA7033008.1"/>
    <property type="molecule type" value="Genomic_DNA"/>
</dbReference>